<sequence>MTYYYNNEKVSEYFINESDHFFYLRKDIVDAILNIYNVKLYHRIYERRIITSKSKDMPEIPEKFAEHEIDLFYDGNINVKILGKE</sequence>
<evidence type="ECO:0000313" key="1">
    <source>
        <dbReference type="EMBL" id="EXZ42068.1"/>
    </source>
</evidence>
<protein>
    <submittedName>
        <fullName evidence="1">Uncharacterized protein</fullName>
    </submittedName>
</protein>
<dbReference type="AlphaFoldDB" id="A0A015YD03"/>
<evidence type="ECO:0000313" key="2">
    <source>
        <dbReference type="Proteomes" id="UP000022272"/>
    </source>
</evidence>
<gene>
    <name evidence="1" type="ORF">M076_4809</name>
</gene>
<organism evidence="1 2">
    <name type="scientific">Bacteroides fragilis str. 2-F-2 #4</name>
    <dbReference type="NCBI Taxonomy" id="1339280"/>
    <lineage>
        <taxon>Bacteria</taxon>
        <taxon>Pseudomonadati</taxon>
        <taxon>Bacteroidota</taxon>
        <taxon>Bacteroidia</taxon>
        <taxon>Bacteroidales</taxon>
        <taxon>Bacteroidaceae</taxon>
        <taxon>Bacteroides</taxon>
    </lineage>
</organism>
<comment type="caution">
    <text evidence="1">The sequence shown here is derived from an EMBL/GenBank/DDBJ whole genome shotgun (WGS) entry which is preliminary data.</text>
</comment>
<name>A0A015YD03_BACFG</name>
<dbReference type="Proteomes" id="UP000022272">
    <property type="component" value="Unassembled WGS sequence"/>
</dbReference>
<reference evidence="1 2" key="1">
    <citation type="submission" date="2014-02" db="EMBL/GenBank/DDBJ databases">
        <authorList>
            <person name="Sears C."/>
            <person name="Carroll K."/>
            <person name="Sack B.R."/>
            <person name="Qadri F."/>
            <person name="Myers L.L."/>
            <person name="Chung G.-T."/>
            <person name="Escheverria P."/>
            <person name="Fraser C.M."/>
            <person name="Sadzewicz L."/>
            <person name="Shefchek K.A."/>
            <person name="Tallon L."/>
            <person name="Das S.P."/>
            <person name="Daugherty S."/>
            <person name="Mongodin E.F."/>
        </authorList>
    </citation>
    <scope>NUCLEOTIDE SEQUENCE [LARGE SCALE GENOMIC DNA]</scope>
    <source>
        <strain evidence="1 2">2-F-2 #4</strain>
    </source>
</reference>
<dbReference type="EMBL" id="JGDM01000136">
    <property type="protein sequence ID" value="EXZ42068.1"/>
    <property type="molecule type" value="Genomic_DNA"/>
</dbReference>
<proteinExistence type="predicted"/>
<dbReference type="PATRIC" id="fig|1339280.3.peg.4587"/>
<accession>A0A015YD03</accession>